<accession>A0AA88X6V2</accession>
<protein>
    <submittedName>
        <fullName evidence="2">Uncharacterized protein</fullName>
    </submittedName>
</protein>
<evidence type="ECO:0000313" key="2">
    <source>
        <dbReference type="EMBL" id="KAK3040629.1"/>
    </source>
</evidence>
<reference evidence="2" key="1">
    <citation type="submission" date="2022-12" db="EMBL/GenBank/DDBJ databases">
        <title>Draft genome assemblies for two species of Escallonia (Escalloniales).</title>
        <authorList>
            <person name="Chanderbali A."/>
            <person name="Dervinis C."/>
            <person name="Anghel I."/>
            <person name="Soltis D."/>
            <person name="Soltis P."/>
            <person name="Zapata F."/>
        </authorList>
    </citation>
    <scope>NUCLEOTIDE SEQUENCE</scope>
    <source>
        <strain evidence="2">UCBG64.0493</strain>
        <tissue evidence="2">Leaf</tissue>
    </source>
</reference>
<feature type="compositionally biased region" description="Basic and acidic residues" evidence="1">
    <location>
        <begin position="15"/>
        <end position="29"/>
    </location>
</feature>
<comment type="caution">
    <text evidence="2">The sequence shown here is derived from an EMBL/GenBank/DDBJ whole genome shotgun (WGS) entry which is preliminary data.</text>
</comment>
<name>A0AA88X6V2_9ASTE</name>
<feature type="region of interest" description="Disordered" evidence="1">
    <location>
        <begin position="1"/>
        <end position="40"/>
    </location>
</feature>
<organism evidence="2 3">
    <name type="scientific">Escallonia herrerae</name>
    <dbReference type="NCBI Taxonomy" id="1293975"/>
    <lineage>
        <taxon>Eukaryota</taxon>
        <taxon>Viridiplantae</taxon>
        <taxon>Streptophyta</taxon>
        <taxon>Embryophyta</taxon>
        <taxon>Tracheophyta</taxon>
        <taxon>Spermatophyta</taxon>
        <taxon>Magnoliopsida</taxon>
        <taxon>eudicotyledons</taxon>
        <taxon>Gunneridae</taxon>
        <taxon>Pentapetalae</taxon>
        <taxon>asterids</taxon>
        <taxon>campanulids</taxon>
        <taxon>Escalloniales</taxon>
        <taxon>Escalloniaceae</taxon>
        <taxon>Escallonia</taxon>
    </lineage>
</organism>
<sequence>MASQHPRRAASASEMKSKADGYQHSHSEPEQVYPPIEPQHDPVINSEFQITSTYASSNRVIMPCLIQRTQFVAIQLDALTLGSLKNSSGRCRGSITNSFNVSLTFSSAPISSNVTPISLGGITSPRSLFSNSFSVTTSYEKSKTIWSGESVQIDDGIGPVKLLFLTLKIMRINAIFKNEVCSICVKMLLDKSTTRIVNGRDKDIGLSLDSLLKLRSSIARRVK</sequence>
<dbReference type="Proteomes" id="UP001188597">
    <property type="component" value="Unassembled WGS sequence"/>
</dbReference>
<evidence type="ECO:0000313" key="3">
    <source>
        <dbReference type="Proteomes" id="UP001188597"/>
    </source>
</evidence>
<evidence type="ECO:0000256" key="1">
    <source>
        <dbReference type="SAM" id="MobiDB-lite"/>
    </source>
</evidence>
<proteinExistence type="predicted"/>
<dbReference type="EMBL" id="JAVXUP010000051">
    <property type="protein sequence ID" value="KAK3040629.1"/>
    <property type="molecule type" value="Genomic_DNA"/>
</dbReference>
<keyword evidence="3" id="KW-1185">Reference proteome</keyword>
<gene>
    <name evidence="2" type="ORF">RJ639_026950</name>
</gene>
<dbReference type="AlphaFoldDB" id="A0AA88X6V2"/>